<evidence type="ECO:0000313" key="4">
    <source>
        <dbReference type="Proteomes" id="UP000199118"/>
    </source>
</evidence>
<proteinExistence type="predicted"/>
<keyword evidence="2" id="KW-0732">Signal</keyword>
<dbReference type="InterPro" id="IPR024572">
    <property type="entry name" value="RcnB"/>
</dbReference>
<keyword evidence="4" id="KW-1185">Reference proteome</keyword>
<dbReference type="AlphaFoldDB" id="A0A1H3F1N8"/>
<feature type="region of interest" description="Disordered" evidence="1">
    <location>
        <begin position="28"/>
        <end position="63"/>
    </location>
</feature>
<evidence type="ECO:0000256" key="2">
    <source>
        <dbReference type="SAM" id="SignalP"/>
    </source>
</evidence>
<feature type="compositionally biased region" description="Basic and acidic residues" evidence="1">
    <location>
        <begin position="46"/>
        <end position="63"/>
    </location>
</feature>
<dbReference type="EMBL" id="FNMZ01000011">
    <property type="protein sequence ID" value="SDX84795.1"/>
    <property type="molecule type" value="Genomic_DNA"/>
</dbReference>
<protein>
    <submittedName>
        <fullName evidence="3">Regulator RcnB of Ni and Co efflux</fullName>
    </submittedName>
</protein>
<dbReference type="Proteomes" id="UP000199118">
    <property type="component" value="Unassembled WGS sequence"/>
</dbReference>
<feature type="signal peptide" evidence="2">
    <location>
        <begin position="1"/>
        <end position="27"/>
    </location>
</feature>
<evidence type="ECO:0000256" key="1">
    <source>
        <dbReference type="SAM" id="MobiDB-lite"/>
    </source>
</evidence>
<sequence>MKRMFDTSILAGLALAIAGAAAAPALAGPPGGVPPGLAKKGVSAKEWQRSKGRDDHDDRAYYDDRDRDRDRVIVIGEPMPRRADYVIIRDYDRYRLSPPPRGYTYYRADGRIWQVADATNKVAQALGAVSALLR</sequence>
<dbReference type="RefSeq" id="WP_176954843.1">
    <property type="nucleotide sequence ID" value="NZ_FNMZ01000011.1"/>
</dbReference>
<dbReference type="Pfam" id="PF11776">
    <property type="entry name" value="RcnB"/>
    <property type="match status" value="1"/>
</dbReference>
<dbReference type="Gene3D" id="3.10.450.160">
    <property type="entry name" value="inner membrane protein cigr"/>
    <property type="match status" value="1"/>
</dbReference>
<dbReference type="STRING" id="356660.SAMN05444336_11182"/>
<organism evidence="3 4">
    <name type="scientific">Albimonas donghaensis</name>
    <dbReference type="NCBI Taxonomy" id="356660"/>
    <lineage>
        <taxon>Bacteria</taxon>
        <taxon>Pseudomonadati</taxon>
        <taxon>Pseudomonadota</taxon>
        <taxon>Alphaproteobacteria</taxon>
        <taxon>Rhodobacterales</taxon>
        <taxon>Paracoccaceae</taxon>
        <taxon>Albimonas</taxon>
    </lineage>
</organism>
<reference evidence="3 4" key="1">
    <citation type="submission" date="2016-10" db="EMBL/GenBank/DDBJ databases">
        <authorList>
            <person name="de Groot N.N."/>
        </authorList>
    </citation>
    <scope>NUCLEOTIDE SEQUENCE [LARGE SCALE GENOMIC DNA]</scope>
    <source>
        <strain evidence="3 4">DSM 17890</strain>
    </source>
</reference>
<evidence type="ECO:0000313" key="3">
    <source>
        <dbReference type="EMBL" id="SDX84795.1"/>
    </source>
</evidence>
<feature type="chain" id="PRO_5011650451" evidence="2">
    <location>
        <begin position="28"/>
        <end position="134"/>
    </location>
</feature>
<name>A0A1H3F1N8_9RHOB</name>
<gene>
    <name evidence="3" type="ORF">SAMN05444336_11182</name>
</gene>
<accession>A0A1H3F1N8</accession>